<evidence type="ECO:0000256" key="2">
    <source>
        <dbReference type="ARBA" id="ARBA00022741"/>
    </source>
</evidence>
<evidence type="ECO:0000256" key="1">
    <source>
        <dbReference type="ARBA" id="ARBA00022448"/>
    </source>
</evidence>
<dbReference type="InterPro" id="IPR017871">
    <property type="entry name" value="ABC_transporter-like_CS"/>
</dbReference>
<organism evidence="7 8">
    <name type="scientific">Polymorphospora rubra</name>
    <dbReference type="NCBI Taxonomy" id="338584"/>
    <lineage>
        <taxon>Bacteria</taxon>
        <taxon>Bacillati</taxon>
        <taxon>Actinomycetota</taxon>
        <taxon>Actinomycetes</taxon>
        <taxon>Micromonosporales</taxon>
        <taxon>Micromonosporaceae</taxon>
        <taxon>Polymorphospora</taxon>
    </lineage>
</organism>
<sequence>MTAPGVPAAPAPGERTASRPGPVAVEVTGLCVDLSGNRIVDRVDLTVHTGEWVTVIGPNGAGKSTLLRAVGGLLPATGGIALFGTPATALRRRDRARIVATVVQMPAVPPGMTVLDYTLLGRTPYIPPLGRESAVDLAAVRDVLGQLDLGRFADRQLATLSGGERQRVFLARALAQGATLLLLDEPTSALDIGHQQEVLELVDQLRRDHGLTVLATMHDLSLAGEYADRMVLLADGRVVAAGPPQDVLTEDLLATHYRARVRVIPGDHGPLVVPVRPTSPVQVADQGDAVDIPSRPGHDKT</sequence>
<dbReference type="AlphaFoldDB" id="A0A810MVL3"/>
<dbReference type="SUPFAM" id="SSF52540">
    <property type="entry name" value="P-loop containing nucleoside triphosphate hydrolases"/>
    <property type="match status" value="1"/>
</dbReference>
<keyword evidence="3 7" id="KW-0067">ATP-binding</keyword>
<name>A0A810MVL3_9ACTN</name>
<keyword evidence="4" id="KW-1278">Translocase</keyword>
<evidence type="ECO:0000256" key="4">
    <source>
        <dbReference type="ARBA" id="ARBA00022967"/>
    </source>
</evidence>
<dbReference type="GO" id="GO:0005524">
    <property type="term" value="F:ATP binding"/>
    <property type="evidence" value="ECO:0007669"/>
    <property type="project" value="UniProtKB-KW"/>
</dbReference>
<dbReference type="PROSITE" id="PS00211">
    <property type="entry name" value="ABC_TRANSPORTER_1"/>
    <property type="match status" value="1"/>
</dbReference>
<dbReference type="CDD" id="cd03214">
    <property type="entry name" value="ABC_Iron-Siderophores_B12_Hemin"/>
    <property type="match status" value="1"/>
</dbReference>
<dbReference type="Proteomes" id="UP000680866">
    <property type="component" value="Chromosome"/>
</dbReference>
<keyword evidence="2" id="KW-0547">Nucleotide-binding</keyword>
<evidence type="ECO:0000256" key="5">
    <source>
        <dbReference type="SAM" id="MobiDB-lite"/>
    </source>
</evidence>
<dbReference type="InterPro" id="IPR003439">
    <property type="entry name" value="ABC_transporter-like_ATP-bd"/>
</dbReference>
<feature type="compositionally biased region" description="Low complexity" evidence="5">
    <location>
        <begin position="1"/>
        <end position="13"/>
    </location>
</feature>
<gene>
    <name evidence="7" type="ORF">Prubr_22280</name>
</gene>
<evidence type="ECO:0000256" key="3">
    <source>
        <dbReference type="ARBA" id="ARBA00022840"/>
    </source>
</evidence>
<reference evidence="7" key="1">
    <citation type="submission" date="2020-08" db="EMBL/GenBank/DDBJ databases">
        <title>Whole genome shotgun sequence of Polymorphospora rubra NBRC 101157.</title>
        <authorList>
            <person name="Komaki H."/>
            <person name="Tamura T."/>
        </authorList>
    </citation>
    <scope>NUCLEOTIDE SEQUENCE</scope>
    <source>
        <strain evidence="7">NBRC 101157</strain>
    </source>
</reference>
<evidence type="ECO:0000259" key="6">
    <source>
        <dbReference type="PROSITE" id="PS50893"/>
    </source>
</evidence>
<dbReference type="Pfam" id="PF00005">
    <property type="entry name" value="ABC_tran"/>
    <property type="match status" value="1"/>
</dbReference>
<evidence type="ECO:0000313" key="8">
    <source>
        <dbReference type="Proteomes" id="UP000680866"/>
    </source>
</evidence>
<dbReference type="PROSITE" id="PS50893">
    <property type="entry name" value="ABC_TRANSPORTER_2"/>
    <property type="match status" value="1"/>
</dbReference>
<keyword evidence="8" id="KW-1185">Reference proteome</keyword>
<feature type="region of interest" description="Disordered" evidence="5">
    <location>
        <begin position="1"/>
        <end position="21"/>
    </location>
</feature>
<dbReference type="GO" id="GO:0016887">
    <property type="term" value="F:ATP hydrolysis activity"/>
    <property type="evidence" value="ECO:0007669"/>
    <property type="project" value="InterPro"/>
</dbReference>
<accession>A0A810MVL3</accession>
<dbReference type="InterPro" id="IPR027417">
    <property type="entry name" value="P-loop_NTPase"/>
</dbReference>
<dbReference type="KEGG" id="pry:Prubr_22280"/>
<dbReference type="InterPro" id="IPR003593">
    <property type="entry name" value="AAA+_ATPase"/>
</dbReference>
<dbReference type="PANTHER" id="PTHR42794:SF1">
    <property type="entry name" value="HEMIN IMPORT ATP-BINDING PROTEIN HMUV"/>
    <property type="match status" value="1"/>
</dbReference>
<proteinExistence type="predicted"/>
<protein>
    <submittedName>
        <fullName evidence="7">Hemin ABC transporter ATP-binding protein</fullName>
    </submittedName>
</protein>
<dbReference type="PANTHER" id="PTHR42794">
    <property type="entry name" value="HEMIN IMPORT ATP-BINDING PROTEIN HMUV"/>
    <property type="match status" value="1"/>
</dbReference>
<dbReference type="SMART" id="SM00382">
    <property type="entry name" value="AAA"/>
    <property type="match status" value="1"/>
</dbReference>
<dbReference type="EMBL" id="AP023359">
    <property type="protein sequence ID" value="BCJ65207.1"/>
    <property type="molecule type" value="Genomic_DNA"/>
</dbReference>
<dbReference type="FunFam" id="3.40.50.300:FF:000134">
    <property type="entry name" value="Iron-enterobactin ABC transporter ATP-binding protein"/>
    <property type="match status" value="1"/>
</dbReference>
<evidence type="ECO:0000313" key="7">
    <source>
        <dbReference type="EMBL" id="BCJ65207.1"/>
    </source>
</evidence>
<dbReference type="Gene3D" id="3.40.50.300">
    <property type="entry name" value="P-loop containing nucleotide triphosphate hydrolases"/>
    <property type="match status" value="1"/>
</dbReference>
<feature type="domain" description="ABC transporter" evidence="6">
    <location>
        <begin position="25"/>
        <end position="260"/>
    </location>
</feature>
<keyword evidence="1" id="KW-0813">Transport</keyword>